<name>A0A6J7CRS2_9ZZZZ</name>
<dbReference type="AlphaFoldDB" id="A0A6J7CRS2"/>
<sequence length="99" mass="10297">MFPAPSYDSAVTLPDSTSRVTVLRASSTPPGPSKRSSRIPPSVSRRTGLVPFSVARLVPLPYATLSSIPAHVPDVLYAASASTAYVPEPAVARNCTAST</sequence>
<accession>A0A6J7CRS2</accession>
<evidence type="ECO:0000256" key="1">
    <source>
        <dbReference type="SAM" id="MobiDB-lite"/>
    </source>
</evidence>
<feature type="compositionally biased region" description="Polar residues" evidence="1">
    <location>
        <begin position="18"/>
        <end position="28"/>
    </location>
</feature>
<gene>
    <name evidence="2" type="ORF">UFOPK3417_00196</name>
</gene>
<evidence type="ECO:0000313" key="2">
    <source>
        <dbReference type="EMBL" id="CAB4860551.1"/>
    </source>
</evidence>
<protein>
    <submittedName>
        <fullName evidence="2">Unannotated protein</fullName>
    </submittedName>
</protein>
<feature type="region of interest" description="Disordered" evidence="1">
    <location>
        <begin position="18"/>
        <end position="45"/>
    </location>
</feature>
<organism evidence="2">
    <name type="scientific">freshwater metagenome</name>
    <dbReference type="NCBI Taxonomy" id="449393"/>
    <lineage>
        <taxon>unclassified sequences</taxon>
        <taxon>metagenomes</taxon>
        <taxon>ecological metagenomes</taxon>
    </lineage>
</organism>
<proteinExistence type="predicted"/>
<reference evidence="2" key="1">
    <citation type="submission" date="2020-05" db="EMBL/GenBank/DDBJ databases">
        <authorList>
            <person name="Chiriac C."/>
            <person name="Salcher M."/>
            <person name="Ghai R."/>
            <person name="Kavagutti S V."/>
        </authorList>
    </citation>
    <scope>NUCLEOTIDE SEQUENCE</scope>
</reference>
<dbReference type="EMBL" id="CAFBLR010000009">
    <property type="protein sequence ID" value="CAB4860551.1"/>
    <property type="molecule type" value="Genomic_DNA"/>
</dbReference>